<dbReference type="CDD" id="cd05466">
    <property type="entry name" value="PBP2_LTTR_substrate"/>
    <property type="match status" value="1"/>
</dbReference>
<dbReference type="PROSITE" id="PS50931">
    <property type="entry name" value="HTH_LYSR"/>
    <property type="match status" value="1"/>
</dbReference>
<keyword evidence="7" id="KW-1185">Reference proteome</keyword>
<sequence>MDTRRIEIFLAVCEEMNLREAARRLGISQPAVTFQLQALEAELGFSLLQRVQQRIVGVTPSGAHYRRIARALLSELQAAQRSALSISGGKTVAFRIGIAEEVATDSPYWAAFLALQREFDQIAFLYVEMPIFELETAVRDGSVDLALTVLEPASNGLETTELWSQNWVAVLPKGHALGSFNRLTPEDFANVPLVLGDPTKSAGGHVLIEQSFLQANITPQIAMRVTRRSTMLILVAAGGWATFMPEYLSTIRLPDLDMVPFDAEPQRIRALSLGPRAPSWIQQFWSDLRERTQNFTYA</sequence>
<dbReference type="GO" id="GO:0003677">
    <property type="term" value="F:DNA binding"/>
    <property type="evidence" value="ECO:0007669"/>
    <property type="project" value="UniProtKB-KW"/>
</dbReference>
<dbReference type="STRING" id="1804984.AYM40_30520"/>
<dbReference type="InterPro" id="IPR005119">
    <property type="entry name" value="LysR_subst-bd"/>
</dbReference>
<dbReference type="AlphaFoldDB" id="A0A160FUF8"/>
<gene>
    <name evidence="6" type="ORF">AYM40_30520</name>
</gene>
<evidence type="ECO:0000256" key="3">
    <source>
        <dbReference type="ARBA" id="ARBA00023125"/>
    </source>
</evidence>
<evidence type="ECO:0000256" key="4">
    <source>
        <dbReference type="ARBA" id="ARBA00023163"/>
    </source>
</evidence>
<dbReference type="OrthoDB" id="5946420at2"/>
<dbReference type="EMBL" id="CP014579">
    <property type="protein sequence ID" value="ANB76536.1"/>
    <property type="molecule type" value="Genomic_DNA"/>
</dbReference>
<evidence type="ECO:0000256" key="1">
    <source>
        <dbReference type="ARBA" id="ARBA00009437"/>
    </source>
</evidence>
<feature type="domain" description="HTH lysR-type" evidence="5">
    <location>
        <begin position="1"/>
        <end position="58"/>
    </location>
</feature>
<dbReference type="Proteomes" id="UP000076852">
    <property type="component" value="Chromosome 2"/>
</dbReference>
<keyword evidence="2" id="KW-0805">Transcription regulation</keyword>
<organism evidence="6 7">
    <name type="scientific">Paraburkholderia phytofirmans OLGA172</name>
    <dbReference type="NCBI Taxonomy" id="1417228"/>
    <lineage>
        <taxon>Bacteria</taxon>
        <taxon>Pseudomonadati</taxon>
        <taxon>Pseudomonadota</taxon>
        <taxon>Betaproteobacteria</taxon>
        <taxon>Burkholderiales</taxon>
        <taxon>Burkholderiaceae</taxon>
        <taxon>Paraburkholderia</taxon>
    </lineage>
</organism>
<dbReference type="InterPro" id="IPR000847">
    <property type="entry name" value="LysR_HTH_N"/>
</dbReference>
<comment type="similarity">
    <text evidence="1">Belongs to the LysR transcriptional regulatory family.</text>
</comment>
<evidence type="ECO:0000313" key="6">
    <source>
        <dbReference type="EMBL" id="ANB76536.1"/>
    </source>
</evidence>
<dbReference type="InterPro" id="IPR036390">
    <property type="entry name" value="WH_DNA-bd_sf"/>
</dbReference>
<protein>
    <recommendedName>
        <fullName evidence="5">HTH lysR-type domain-containing protein</fullName>
    </recommendedName>
</protein>
<dbReference type="Gene3D" id="3.40.190.290">
    <property type="match status" value="1"/>
</dbReference>
<dbReference type="Pfam" id="PF03466">
    <property type="entry name" value="LysR_substrate"/>
    <property type="match status" value="1"/>
</dbReference>
<dbReference type="GO" id="GO:0003700">
    <property type="term" value="F:DNA-binding transcription factor activity"/>
    <property type="evidence" value="ECO:0007669"/>
    <property type="project" value="InterPro"/>
</dbReference>
<dbReference type="GO" id="GO:0032993">
    <property type="term" value="C:protein-DNA complex"/>
    <property type="evidence" value="ECO:0007669"/>
    <property type="project" value="TreeGrafter"/>
</dbReference>
<dbReference type="PRINTS" id="PR00039">
    <property type="entry name" value="HTHLYSR"/>
</dbReference>
<reference evidence="6 7" key="1">
    <citation type="journal article" date="2016" name="Gene">
        <title>PacBio SMRT assembly of a complex multi-replicon genome reveals chlorocatechol degradative operon in a region of genome plasticity.</title>
        <authorList>
            <person name="Ricker N."/>
            <person name="Shen S.Y."/>
            <person name="Goordial J."/>
            <person name="Jin S."/>
            <person name="Fulthorpe R.R."/>
        </authorList>
    </citation>
    <scope>NUCLEOTIDE SEQUENCE [LARGE SCALE GENOMIC DNA]</scope>
    <source>
        <strain evidence="6 7">OLGA172</strain>
    </source>
</reference>
<dbReference type="Gene3D" id="1.10.10.10">
    <property type="entry name" value="Winged helix-like DNA-binding domain superfamily/Winged helix DNA-binding domain"/>
    <property type="match status" value="1"/>
</dbReference>
<evidence type="ECO:0000259" key="5">
    <source>
        <dbReference type="PROSITE" id="PS50931"/>
    </source>
</evidence>
<dbReference type="RefSeq" id="WP_063499753.1">
    <property type="nucleotide sequence ID" value="NZ_CP014579.1"/>
</dbReference>
<dbReference type="PANTHER" id="PTHR30346">
    <property type="entry name" value="TRANSCRIPTIONAL DUAL REGULATOR HCAR-RELATED"/>
    <property type="match status" value="1"/>
</dbReference>
<evidence type="ECO:0000313" key="7">
    <source>
        <dbReference type="Proteomes" id="UP000076852"/>
    </source>
</evidence>
<evidence type="ECO:0000256" key="2">
    <source>
        <dbReference type="ARBA" id="ARBA00023015"/>
    </source>
</evidence>
<keyword evidence="3" id="KW-0238">DNA-binding</keyword>
<accession>A0A160FUF8</accession>
<dbReference type="PANTHER" id="PTHR30346:SF0">
    <property type="entry name" value="HCA OPERON TRANSCRIPTIONAL ACTIVATOR HCAR"/>
    <property type="match status" value="1"/>
</dbReference>
<dbReference type="SUPFAM" id="SSF46785">
    <property type="entry name" value="Winged helix' DNA-binding domain"/>
    <property type="match status" value="1"/>
</dbReference>
<dbReference type="KEGG" id="buz:AYM40_30520"/>
<keyword evidence="4" id="KW-0804">Transcription</keyword>
<dbReference type="SUPFAM" id="SSF53850">
    <property type="entry name" value="Periplasmic binding protein-like II"/>
    <property type="match status" value="1"/>
</dbReference>
<dbReference type="InterPro" id="IPR036388">
    <property type="entry name" value="WH-like_DNA-bd_sf"/>
</dbReference>
<proteinExistence type="inferred from homology"/>
<dbReference type="Pfam" id="PF00126">
    <property type="entry name" value="HTH_1"/>
    <property type="match status" value="1"/>
</dbReference>
<name>A0A160FUF8_9BURK</name>